<dbReference type="SUPFAM" id="SSF88659">
    <property type="entry name" value="Sigma3 and sigma4 domains of RNA polymerase sigma factors"/>
    <property type="match status" value="1"/>
</dbReference>
<gene>
    <name evidence="8" type="ORF">AVDCRST_MAG14-1312</name>
</gene>
<dbReference type="InterPro" id="IPR039425">
    <property type="entry name" value="RNA_pol_sigma-70-like"/>
</dbReference>
<organism evidence="8">
    <name type="scientific">uncultured Rubrobacteraceae bacterium</name>
    <dbReference type="NCBI Taxonomy" id="349277"/>
    <lineage>
        <taxon>Bacteria</taxon>
        <taxon>Bacillati</taxon>
        <taxon>Actinomycetota</taxon>
        <taxon>Rubrobacteria</taxon>
        <taxon>Rubrobacterales</taxon>
        <taxon>Rubrobacteraceae</taxon>
        <taxon>environmental samples</taxon>
    </lineage>
</organism>
<dbReference type="Pfam" id="PF04542">
    <property type="entry name" value="Sigma70_r2"/>
    <property type="match status" value="1"/>
</dbReference>
<keyword evidence="5" id="KW-0804">Transcription</keyword>
<dbReference type="Pfam" id="PF08281">
    <property type="entry name" value="Sigma70_r4_2"/>
    <property type="match status" value="1"/>
</dbReference>
<dbReference type="InterPro" id="IPR013249">
    <property type="entry name" value="RNA_pol_sigma70_r4_t2"/>
</dbReference>
<evidence type="ECO:0000259" key="6">
    <source>
        <dbReference type="Pfam" id="PF04542"/>
    </source>
</evidence>
<dbReference type="GO" id="GO:0006352">
    <property type="term" value="P:DNA-templated transcription initiation"/>
    <property type="evidence" value="ECO:0007669"/>
    <property type="project" value="InterPro"/>
</dbReference>
<dbReference type="EMBL" id="CADCVG010000055">
    <property type="protein sequence ID" value="CAA9454011.1"/>
    <property type="molecule type" value="Genomic_DNA"/>
</dbReference>
<feature type="domain" description="RNA polymerase sigma factor 70 region 4 type 2" evidence="7">
    <location>
        <begin position="119"/>
        <end position="172"/>
    </location>
</feature>
<dbReference type="SUPFAM" id="SSF88946">
    <property type="entry name" value="Sigma2 domain of RNA polymerase sigma factors"/>
    <property type="match status" value="1"/>
</dbReference>
<proteinExistence type="inferred from homology"/>
<evidence type="ECO:0000256" key="5">
    <source>
        <dbReference type="ARBA" id="ARBA00023163"/>
    </source>
</evidence>
<sequence length="323" mass="35982">MSDTGLVRAAQGGDAASLGLLLERHRAPLYALALRFLGHGHEAQDTVQDAFLIALRGIDRLREPEAVGGWLCSIVRNVCLRRLRERQGEIRFGELPRRVESSFVESSVEETIDRLAMREWIWTALGRLPEHLQVTTMLRYFGSHSSYGEISAILDVPMGTVKSRLNTAKLKLAEALLETAGLEHSETRRLTEARASFFETAYAEYNLGKGYDILASAFSKDLVLGMSNGKVFTRGYEFLIGDLEGDLEDGLKMHPAEVISSKDVTIIECDVENPPDNPHRCPPALSQVAVYRGSKIHRIHWYLAPRPVREGCWERTLPLAAGG</sequence>
<dbReference type="Gene3D" id="1.10.10.10">
    <property type="entry name" value="Winged helix-like DNA-binding domain superfamily/Winged helix DNA-binding domain"/>
    <property type="match status" value="1"/>
</dbReference>
<protein>
    <recommendedName>
        <fullName evidence="9">Sigma-70 family RNA polymerase sigma factor</fullName>
    </recommendedName>
</protein>
<evidence type="ECO:0000256" key="1">
    <source>
        <dbReference type="ARBA" id="ARBA00010641"/>
    </source>
</evidence>
<dbReference type="InterPro" id="IPR036388">
    <property type="entry name" value="WH-like_DNA-bd_sf"/>
</dbReference>
<evidence type="ECO:0008006" key="9">
    <source>
        <dbReference type="Google" id="ProtNLM"/>
    </source>
</evidence>
<comment type="similarity">
    <text evidence="1">Belongs to the sigma-70 factor family. ECF subfamily.</text>
</comment>
<dbReference type="GO" id="GO:0016987">
    <property type="term" value="F:sigma factor activity"/>
    <property type="evidence" value="ECO:0007669"/>
    <property type="project" value="UniProtKB-KW"/>
</dbReference>
<dbReference type="PANTHER" id="PTHR43133">
    <property type="entry name" value="RNA POLYMERASE ECF-TYPE SIGMA FACTO"/>
    <property type="match status" value="1"/>
</dbReference>
<dbReference type="Gene3D" id="1.10.1740.10">
    <property type="match status" value="1"/>
</dbReference>
<dbReference type="InterPro" id="IPR007627">
    <property type="entry name" value="RNA_pol_sigma70_r2"/>
</dbReference>
<dbReference type="PANTHER" id="PTHR43133:SF8">
    <property type="entry name" value="RNA POLYMERASE SIGMA FACTOR HI_1459-RELATED"/>
    <property type="match status" value="1"/>
</dbReference>
<keyword evidence="3" id="KW-0731">Sigma factor</keyword>
<name>A0A6J4QSK6_9ACTN</name>
<accession>A0A6J4QSK6</accession>
<keyword evidence="4" id="KW-0238">DNA-binding</keyword>
<evidence type="ECO:0000256" key="3">
    <source>
        <dbReference type="ARBA" id="ARBA00023082"/>
    </source>
</evidence>
<keyword evidence="2" id="KW-0805">Transcription regulation</keyword>
<evidence type="ECO:0000259" key="7">
    <source>
        <dbReference type="Pfam" id="PF08281"/>
    </source>
</evidence>
<dbReference type="GO" id="GO:0003677">
    <property type="term" value="F:DNA binding"/>
    <property type="evidence" value="ECO:0007669"/>
    <property type="project" value="UniProtKB-KW"/>
</dbReference>
<dbReference type="InterPro" id="IPR013324">
    <property type="entry name" value="RNA_pol_sigma_r3/r4-like"/>
</dbReference>
<reference evidence="8" key="1">
    <citation type="submission" date="2020-02" db="EMBL/GenBank/DDBJ databases">
        <authorList>
            <person name="Meier V. D."/>
        </authorList>
    </citation>
    <scope>NUCLEOTIDE SEQUENCE</scope>
    <source>
        <strain evidence="8">AVDCRST_MAG14</strain>
    </source>
</reference>
<evidence type="ECO:0000256" key="4">
    <source>
        <dbReference type="ARBA" id="ARBA00023125"/>
    </source>
</evidence>
<dbReference type="NCBIfam" id="TIGR02937">
    <property type="entry name" value="sigma70-ECF"/>
    <property type="match status" value="1"/>
</dbReference>
<evidence type="ECO:0000313" key="8">
    <source>
        <dbReference type="EMBL" id="CAA9454011.1"/>
    </source>
</evidence>
<feature type="domain" description="RNA polymerase sigma-70 region 2" evidence="6">
    <location>
        <begin position="21"/>
        <end position="87"/>
    </location>
</feature>
<dbReference type="InterPro" id="IPR013325">
    <property type="entry name" value="RNA_pol_sigma_r2"/>
</dbReference>
<dbReference type="InterPro" id="IPR014284">
    <property type="entry name" value="RNA_pol_sigma-70_dom"/>
</dbReference>
<evidence type="ECO:0000256" key="2">
    <source>
        <dbReference type="ARBA" id="ARBA00023015"/>
    </source>
</evidence>
<dbReference type="AlphaFoldDB" id="A0A6J4QSK6"/>